<accession>A0A401G4C3</accession>
<sequence>MEKIRFQAGTYLLEGLLTPGQTDRGVVITHPHPLYGGDMYNVVAESVADVYSRKGWTTLRFNFRGVGNSEGTYDNGNGEQEDVRAAILCLRDRGVRQIHLAGYSFGAWVSARLDGEAEGVRRMIMVSPPVSFIEFTDIPALPHLGLVVTGEHDEFAAPEQIRALLPTWNPQARFEVIPDTDHFYGGALRDLESVLGNYLNDDQG</sequence>
<dbReference type="Pfam" id="PF12697">
    <property type="entry name" value="Abhydrolase_6"/>
    <property type="match status" value="1"/>
</dbReference>
<dbReference type="InterPro" id="IPR000073">
    <property type="entry name" value="AB_hydrolase_1"/>
</dbReference>
<dbReference type="InterPro" id="IPR029058">
    <property type="entry name" value="AB_hydrolase_fold"/>
</dbReference>
<dbReference type="Proteomes" id="UP000288096">
    <property type="component" value="Unassembled WGS sequence"/>
</dbReference>
<comment type="caution">
    <text evidence="2">The sequence shown here is derived from an EMBL/GenBank/DDBJ whole genome shotgun (WGS) entry which is preliminary data.</text>
</comment>
<dbReference type="PANTHER" id="PTHR42103">
    <property type="entry name" value="ALPHA/BETA-HYDROLASES SUPERFAMILY PROTEIN"/>
    <property type="match status" value="1"/>
</dbReference>
<proteinExistence type="predicted"/>
<dbReference type="GO" id="GO:0016787">
    <property type="term" value="F:hydrolase activity"/>
    <property type="evidence" value="ECO:0007669"/>
    <property type="project" value="UniProtKB-KW"/>
</dbReference>
<organism evidence="2 3">
    <name type="scientific">Desulfonema ishimotonii</name>
    <dbReference type="NCBI Taxonomy" id="45657"/>
    <lineage>
        <taxon>Bacteria</taxon>
        <taxon>Pseudomonadati</taxon>
        <taxon>Thermodesulfobacteriota</taxon>
        <taxon>Desulfobacteria</taxon>
        <taxon>Desulfobacterales</taxon>
        <taxon>Desulfococcaceae</taxon>
        <taxon>Desulfonema</taxon>
    </lineage>
</organism>
<protein>
    <submittedName>
        <fullName evidence="2">Alpha/beta hydrolase</fullName>
    </submittedName>
</protein>
<dbReference type="AlphaFoldDB" id="A0A401G4C3"/>
<dbReference type="SUPFAM" id="SSF53474">
    <property type="entry name" value="alpha/beta-Hydrolases"/>
    <property type="match status" value="1"/>
</dbReference>
<evidence type="ECO:0000259" key="1">
    <source>
        <dbReference type="Pfam" id="PF12697"/>
    </source>
</evidence>
<dbReference type="EMBL" id="BEXT01000001">
    <property type="protein sequence ID" value="GBC64089.1"/>
    <property type="molecule type" value="Genomic_DNA"/>
</dbReference>
<keyword evidence="3" id="KW-1185">Reference proteome</keyword>
<dbReference type="OrthoDB" id="9800435at2"/>
<name>A0A401G4C3_9BACT</name>
<gene>
    <name evidence="2" type="ORF">DENIS_5106</name>
</gene>
<evidence type="ECO:0000313" key="2">
    <source>
        <dbReference type="EMBL" id="GBC64089.1"/>
    </source>
</evidence>
<reference evidence="3" key="1">
    <citation type="submission" date="2017-11" db="EMBL/GenBank/DDBJ databases">
        <authorList>
            <person name="Watanabe M."/>
            <person name="Kojima H."/>
        </authorList>
    </citation>
    <scope>NUCLEOTIDE SEQUENCE [LARGE SCALE GENOMIC DNA]</scope>
    <source>
        <strain evidence="3">Tokyo 01</strain>
    </source>
</reference>
<feature type="domain" description="AB hydrolase-1" evidence="1">
    <location>
        <begin position="51"/>
        <end position="188"/>
    </location>
</feature>
<keyword evidence="2" id="KW-0378">Hydrolase</keyword>
<dbReference type="Gene3D" id="3.40.50.1820">
    <property type="entry name" value="alpha/beta hydrolase"/>
    <property type="match status" value="1"/>
</dbReference>
<evidence type="ECO:0000313" key="3">
    <source>
        <dbReference type="Proteomes" id="UP000288096"/>
    </source>
</evidence>
<dbReference type="PANTHER" id="PTHR42103:SF2">
    <property type="entry name" value="AB HYDROLASE-1 DOMAIN-CONTAINING PROTEIN"/>
    <property type="match status" value="1"/>
</dbReference>
<reference evidence="3" key="2">
    <citation type="submission" date="2019-01" db="EMBL/GenBank/DDBJ databases">
        <title>Genome sequence of Desulfonema ishimotonii strain Tokyo 01.</title>
        <authorList>
            <person name="Fukui M."/>
        </authorList>
    </citation>
    <scope>NUCLEOTIDE SEQUENCE [LARGE SCALE GENOMIC DNA]</scope>
    <source>
        <strain evidence="3">Tokyo 01</strain>
    </source>
</reference>